<dbReference type="InterPro" id="IPR036047">
    <property type="entry name" value="F-box-like_dom_sf"/>
</dbReference>
<evidence type="ECO:0000313" key="3">
    <source>
        <dbReference type="Proteomes" id="UP000636709"/>
    </source>
</evidence>
<dbReference type="Proteomes" id="UP000636709">
    <property type="component" value="Unassembled WGS sequence"/>
</dbReference>
<organism evidence="2 3">
    <name type="scientific">Digitaria exilis</name>
    <dbReference type="NCBI Taxonomy" id="1010633"/>
    <lineage>
        <taxon>Eukaryota</taxon>
        <taxon>Viridiplantae</taxon>
        <taxon>Streptophyta</taxon>
        <taxon>Embryophyta</taxon>
        <taxon>Tracheophyta</taxon>
        <taxon>Spermatophyta</taxon>
        <taxon>Magnoliopsida</taxon>
        <taxon>Liliopsida</taxon>
        <taxon>Poales</taxon>
        <taxon>Poaceae</taxon>
        <taxon>PACMAD clade</taxon>
        <taxon>Panicoideae</taxon>
        <taxon>Panicodae</taxon>
        <taxon>Paniceae</taxon>
        <taxon>Anthephorinae</taxon>
        <taxon>Digitaria</taxon>
    </lineage>
</organism>
<sequence length="230" mass="25662">MERAPRSWSNIPLELAGLVLGRLHAHVDRVNFAAVCTNWRTAAQKVSLPPPLPLLALKDGSFYSMPGTCRFSIGVCQPGASSWSVAQDLPKQIFDIAFYQEKLYAVNYDEELFALEINVDDNTGEPHVALGEKVISGGFLRHDQNFFRVLYLVDTQGLLLMVHRMIALGQIPREGQIHTLAEGCEPELAVFEADIEQSNVTIVGDDHMLFLGACSRVVCIPQCDYQDRRF</sequence>
<dbReference type="PANTHER" id="PTHR33110:SF103">
    <property type="entry name" value="F-BOX DOMAIN-CONTAINING PROTEIN"/>
    <property type="match status" value="1"/>
</dbReference>
<feature type="domain" description="KIB1-4 beta-propeller" evidence="1">
    <location>
        <begin position="72"/>
        <end position="225"/>
    </location>
</feature>
<gene>
    <name evidence="2" type="ORF">HU200_048794</name>
</gene>
<proteinExistence type="predicted"/>
<dbReference type="PANTHER" id="PTHR33110">
    <property type="entry name" value="F-BOX/KELCH-REPEAT PROTEIN-RELATED"/>
    <property type="match status" value="1"/>
</dbReference>
<accession>A0A835B0S2</accession>
<dbReference type="AlphaFoldDB" id="A0A835B0S2"/>
<keyword evidence="3" id="KW-1185">Reference proteome</keyword>
<dbReference type="InterPro" id="IPR005174">
    <property type="entry name" value="KIB1-4_b-propeller"/>
</dbReference>
<reference evidence="2" key="1">
    <citation type="submission" date="2020-07" db="EMBL/GenBank/DDBJ databases">
        <title>Genome sequence and genetic diversity analysis of an under-domesticated orphan crop, white fonio (Digitaria exilis).</title>
        <authorList>
            <person name="Bennetzen J.L."/>
            <person name="Chen S."/>
            <person name="Ma X."/>
            <person name="Wang X."/>
            <person name="Yssel A.E.J."/>
            <person name="Chaluvadi S.R."/>
            <person name="Johnson M."/>
            <person name="Gangashetty P."/>
            <person name="Hamidou F."/>
            <person name="Sanogo M.D."/>
            <person name="Zwaenepoel A."/>
            <person name="Wallace J."/>
            <person name="Van De Peer Y."/>
            <person name="Van Deynze A."/>
        </authorList>
    </citation>
    <scope>NUCLEOTIDE SEQUENCE</scope>
    <source>
        <tissue evidence="2">Leaves</tissue>
    </source>
</reference>
<protein>
    <recommendedName>
        <fullName evidence="1">KIB1-4 beta-propeller domain-containing protein</fullName>
    </recommendedName>
</protein>
<dbReference type="Pfam" id="PF03478">
    <property type="entry name" value="Beta-prop_KIB1-4"/>
    <property type="match status" value="1"/>
</dbReference>
<name>A0A835B0S2_9POAL</name>
<dbReference type="EMBL" id="JACEFO010002208">
    <property type="protein sequence ID" value="KAF8673242.1"/>
    <property type="molecule type" value="Genomic_DNA"/>
</dbReference>
<evidence type="ECO:0000259" key="1">
    <source>
        <dbReference type="Pfam" id="PF03478"/>
    </source>
</evidence>
<evidence type="ECO:0000313" key="2">
    <source>
        <dbReference type="EMBL" id="KAF8673242.1"/>
    </source>
</evidence>
<comment type="caution">
    <text evidence="2">The sequence shown here is derived from an EMBL/GenBank/DDBJ whole genome shotgun (WGS) entry which is preliminary data.</text>
</comment>
<dbReference type="Gene3D" id="1.20.1280.50">
    <property type="match status" value="1"/>
</dbReference>
<dbReference type="OrthoDB" id="680623at2759"/>
<dbReference type="SUPFAM" id="SSF81383">
    <property type="entry name" value="F-box domain"/>
    <property type="match status" value="1"/>
</dbReference>